<dbReference type="InterPro" id="IPR022551">
    <property type="entry name" value="BrxC"/>
</dbReference>
<dbReference type="Proteomes" id="UP000184225">
    <property type="component" value="Unassembled WGS sequence"/>
</dbReference>
<organism evidence="1 2">
    <name type="scientific">Mesonia phycicola</name>
    <dbReference type="NCBI Taxonomy" id="579105"/>
    <lineage>
        <taxon>Bacteria</taxon>
        <taxon>Pseudomonadati</taxon>
        <taxon>Bacteroidota</taxon>
        <taxon>Flavobacteriia</taxon>
        <taxon>Flavobacteriales</taxon>
        <taxon>Flavobacteriaceae</taxon>
        <taxon>Mesonia</taxon>
    </lineage>
</organism>
<dbReference type="SUPFAM" id="SSF52833">
    <property type="entry name" value="Thioredoxin-like"/>
    <property type="match status" value="1"/>
</dbReference>
<dbReference type="NCBIfam" id="TIGR04019">
    <property type="entry name" value="B_thiol_YtxJ"/>
    <property type="match status" value="1"/>
</dbReference>
<evidence type="ECO:0000313" key="2">
    <source>
        <dbReference type="Proteomes" id="UP000184225"/>
    </source>
</evidence>
<keyword evidence="2" id="KW-1185">Reference proteome</keyword>
<dbReference type="RefSeq" id="WP_073147188.1">
    <property type="nucleotide sequence ID" value="NZ_FQYY01000001.1"/>
</dbReference>
<sequence>MGFLDSIFKSNGGDGESQKSSTPWNELETELQIHQLIEESKEKLVVVFKHSTRCGISRMVKKQFESEYNYEEAQVKLYYLDLITYRNISNKIAEDFKVHHESPQLLIFSDEKVVYHTSHSNISAEKIEEYLN</sequence>
<dbReference type="InterPro" id="IPR036249">
    <property type="entry name" value="Thioredoxin-like_sf"/>
</dbReference>
<dbReference type="EMBL" id="FQYY01000001">
    <property type="protein sequence ID" value="SHI32552.1"/>
    <property type="molecule type" value="Genomic_DNA"/>
</dbReference>
<evidence type="ECO:0000313" key="1">
    <source>
        <dbReference type="EMBL" id="SHI32552.1"/>
    </source>
</evidence>
<dbReference type="Pfam" id="PF11009">
    <property type="entry name" value="BrxC"/>
    <property type="match status" value="1"/>
</dbReference>
<protein>
    <submittedName>
        <fullName evidence="1">Bacillithiol system protein YtxJ</fullName>
    </submittedName>
</protein>
<dbReference type="Gene3D" id="3.40.30.10">
    <property type="entry name" value="Glutaredoxin"/>
    <property type="match status" value="1"/>
</dbReference>
<name>A0A1M6A7V0_9FLAO</name>
<dbReference type="OrthoDB" id="677051at2"/>
<dbReference type="STRING" id="579105.SAMN04488096_101128"/>
<gene>
    <name evidence="1" type="ORF">SAMN04488096_101128</name>
</gene>
<proteinExistence type="predicted"/>
<reference evidence="1 2" key="1">
    <citation type="submission" date="2016-11" db="EMBL/GenBank/DDBJ databases">
        <authorList>
            <person name="Jaros S."/>
            <person name="Januszkiewicz K."/>
            <person name="Wedrychowicz H."/>
        </authorList>
    </citation>
    <scope>NUCLEOTIDE SEQUENCE [LARGE SCALE GENOMIC DNA]</scope>
    <source>
        <strain evidence="1 2">DSM 21425</strain>
    </source>
</reference>
<dbReference type="AlphaFoldDB" id="A0A1M6A7V0"/>
<accession>A0A1M6A7V0</accession>